<keyword evidence="2" id="KW-1185">Reference proteome</keyword>
<evidence type="ECO:0000313" key="1">
    <source>
        <dbReference type="EMBL" id="PSS18310.1"/>
    </source>
</evidence>
<dbReference type="RefSeq" id="XP_024720662.1">
    <property type="nucleotide sequence ID" value="XM_024865720.1"/>
</dbReference>
<sequence>MSVERPRHNCVSACKNTLTLCKDKNPFMLDIAVKFTAVREKNEMNINGTLVRVGVSKCKDDIADDSISETLDKLHHEEKTYREALVAKKDPDAIELKRSRMQDALEEYTDALCAWVQK</sequence>
<dbReference type="InParanoid" id="A0A2T3B171"/>
<dbReference type="EMBL" id="KZ679011">
    <property type="protein sequence ID" value="PSS18310.1"/>
    <property type="molecule type" value="Genomic_DNA"/>
</dbReference>
<dbReference type="Proteomes" id="UP000241818">
    <property type="component" value="Unassembled WGS sequence"/>
</dbReference>
<organism evidence="1 2">
    <name type="scientific">Amorphotheca resinae ATCC 22711</name>
    <dbReference type="NCBI Taxonomy" id="857342"/>
    <lineage>
        <taxon>Eukaryota</taxon>
        <taxon>Fungi</taxon>
        <taxon>Dikarya</taxon>
        <taxon>Ascomycota</taxon>
        <taxon>Pezizomycotina</taxon>
        <taxon>Leotiomycetes</taxon>
        <taxon>Helotiales</taxon>
        <taxon>Amorphothecaceae</taxon>
        <taxon>Amorphotheca</taxon>
    </lineage>
</organism>
<proteinExistence type="predicted"/>
<accession>A0A2T3B171</accession>
<protein>
    <submittedName>
        <fullName evidence="1">Uncharacterized protein</fullName>
    </submittedName>
</protein>
<dbReference type="AlphaFoldDB" id="A0A2T3B171"/>
<evidence type="ECO:0000313" key="2">
    <source>
        <dbReference type="Proteomes" id="UP000241818"/>
    </source>
</evidence>
<name>A0A2T3B171_AMORE</name>
<reference evidence="1 2" key="1">
    <citation type="journal article" date="2018" name="New Phytol.">
        <title>Comparative genomics and transcriptomics depict ericoid mycorrhizal fungi as versatile saprotrophs and plant mutualists.</title>
        <authorList>
            <person name="Martino E."/>
            <person name="Morin E."/>
            <person name="Grelet G.A."/>
            <person name="Kuo A."/>
            <person name="Kohler A."/>
            <person name="Daghino S."/>
            <person name="Barry K.W."/>
            <person name="Cichocki N."/>
            <person name="Clum A."/>
            <person name="Dockter R.B."/>
            <person name="Hainaut M."/>
            <person name="Kuo R.C."/>
            <person name="LaButti K."/>
            <person name="Lindahl B.D."/>
            <person name="Lindquist E.A."/>
            <person name="Lipzen A."/>
            <person name="Khouja H.R."/>
            <person name="Magnuson J."/>
            <person name="Murat C."/>
            <person name="Ohm R.A."/>
            <person name="Singer S.W."/>
            <person name="Spatafora J.W."/>
            <person name="Wang M."/>
            <person name="Veneault-Fourrey C."/>
            <person name="Henrissat B."/>
            <person name="Grigoriev I.V."/>
            <person name="Martin F.M."/>
            <person name="Perotto S."/>
        </authorList>
    </citation>
    <scope>NUCLEOTIDE SEQUENCE [LARGE SCALE GENOMIC DNA]</scope>
    <source>
        <strain evidence="1 2">ATCC 22711</strain>
    </source>
</reference>
<gene>
    <name evidence="1" type="ORF">M430DRAFT_27780</name>
</gene>
<dbReference type="GeneID" id="36573801"/>